<sequence>MIYIILSVIGLLIIVALFTFFQKTKNEVREKEPVTPPVECCGAHAICEKGLKKITEKIDYFDDEELDRFRGVPSDTYKDEEIDLFREVLYTLRPEEINDWLISLEKREIEIPDVLKQELN</sequence>
<dbReference type="AlphaFoldDB" id="A0A0C3RI84"/>
<evidence type="ECO:0000313" key="3">
    <source>
        <dbReference type="Proteomes" id="UP000031937"/>
    </source>
</evidence>
<dbReference type="RefSeq" id="WP_041503677.1">
    <property type="nucleotide sequence ID" value="NZ_JPIT01000031.1"/>
</dbReference>
<evidence type="ECO:0000313" key="2">
    <source>
        <dbReference type="EMBL" id="KIO45634.1"/>
    </source>
</evidence>
<name>A0A0C3RI84_9PORP</name>
<dbReference type="Proteomes" id="UP000031980">
    <property type="component" value="Unassembled WGS sequence"/>
</dbReference>
<proteinExistence type="predicted"/>
<evidence type="ECO:0008006" key="5">
    <source>
        <dbReference type="Google" id="ProtNLM"/>
    </source>
</evidence>
<evidence type="ECO:0000313" key="4">
    <source>
        <dbReference type="Proteomes" id="UP000031980"/>
    </source>
</evidence>
<reference evidence="1 3" key="2">
    <citation type="submission" date="2014-07" db="EMBL/GenBank/DDBJ databases">
        <title>Porphyromonadaceae bacterium OUH 334697 = ATCC BAA-2682 = DSM 28341 draft genome.</title>
        <authorList>
            <person name="Sydenham T.V."/>
            <person name="Hasman H."/>
            <person name="Justesen U.S."/>
        </authorList>
    </citation>
    <scope>NUCLEOTIDE SEQUENCE [LARGE SCALE GENOMIC DNA]</scope>
    <source>
        <strain evidence="1 3">OUH 334697</strain>
    </source>
</reference>
<protein>
    <recommendedName>
        <fullName evidence="5">Phospholipase</fullName>
    </recommendedName>
</protein>
<dbReference type="EMBL" id="JPIT01000031">
    <property type="protein sequence ID" value="KIO43456.1"/>
    <property type="molecule type" value="Genomic_DNA"/>
</dbReference>
<comment type="caution">
    <text evidence="2">The sequence shown here is derived from an EMBL/GenBank/DDBJ whole genome shotgun (WGS) entry which is preliminary data.</text>
</comment>
<dbReference type="Proteomes" id="UP000031937">
    <property type="component" value="Unassembled WGS sequence"/>
</dbReference>
<accession>A0A0C3RI84</accession>
<evidence type="ECO:0000313" key="1">
    <source>
        <dbReference type="EMBL" id="KIO43456.1"/>
    </source>
</evidence>
<dbReference type="OrthoDB" id="1097760at2"/>
<reference evidence="2 4" key="1">
    <citation type="submission" date="2014-07" db="EMBL/GenBank/DDBJ databases">
        <title>Porphyromonadaceae bacterium OUH 308042 = ATCC BAA-2681 = DSM 28342 draft genome.</title>
        <authorList>
            <person name="Sydenham T.V."/>
            <person name="Hasman H."/>
            <person name="Justensen U.S."/>
        </authorList>
    </citation>
    <scope>NUCLEOTIDE SEQUENCE [LARGE SCALE GENOMIC DNA]</scope>
    <source>
        <strain evidence="2 4">OUH 308042</strain>
    </source>
</reference>
<organism evidence="2 4">
    <name type="scientific">Sanguibacteroides justesenii</name>
    <dbReference type="NCBI Taxonomy" id="1547597"/>
    <lineage>
        <taxon>Bacteria</taxon>
        <taxon>Pseudomonadati</taxon>
        <taxon>Bacteroidota</taxon>
        <taxon>Bacteroidia</taxon>
        <taxon>Bacteroidales</taxon>
        <taxon>Porphyromonadaceae</taxon>
        <taxon>Sanguibacteroides</taxon>
    </lineage>
</organism>
<gene>
    <name evidence="2" type="ORF">BA92_03995</name>
    <name evidence="1" type="ORF">IE90_09975</name>
</gene>
<dbReference type="EMBL" id="JPIU01000037">
    <property type="protein sequence ID" value="KIO45634.1"/>
    <property type="molecule type" value="Genomic_DNA"/>
</dbReference>
<keyword evidence="4" id="KW-1185">Reference proteome</keyword>